<dbReference type="PANTHER" id="PTHR40407">
    <property type="entry name" value="MEMBRANE PROTEIN-LIKE PROTEIN"/>
    <property type="match status" value="1"/>
</dbReference>
<sequence length="387" mass="42820">MAMTLTLPATLRTRIAVIDVMRGLVMLIMLFDHVRETVFLHHQVSDPMDAAHVDPALFFTRLAAHFCAPMFVFLTGLSAWLYAHPAAGTRSAAGFLFKRGLLLVLLELVFVNFAWSGAFPPAVLYLQVIWVIGLAMMALAVLHQLPLRLLVLLGLAIIAGQHLLTGLHAKQGSLAYDVLTVLLQRGYLVADGAMKIKVSYPLLPWIGVIVLGYAAGPLYARGLSADRRRRLLLALGTASLLLLAVLRGFNIYGETLPWVAGDTALRTAMSVLNFTKYPPSLDFLLFTLGFGLLGLAWLESLDNWFTRACATFGGAPMFYYLLHLYLLLAISITLTAVLGANHGARYGVGHIWQVWLIALTLMPVLYFPCRAFANYKRTSRQAWVRYF</sequence>
<evidence type="ECO:0000313" key="4">
    <source>
        <dbReference type="Proteomes" id="UP000092634"/>
    </source>
</evidence>
<proteinExistence type="predicted"/>
<accession>A0A1E8PME1</accession>
<comment type="caution">
    <text evidence="3">The sequence shown here is derived from an EMBL/GenBank/DDBJ whole genome shotgun (WGS) entry which is preliminary data.</text>
</comment>
<protein>
    <recommendedName>
        <fullName evidence="2">Heparan-alpha-glucosaminide N-acetyltransferase catalytic domain-containing protein</fullName>
    </recommendedName>
</protein>
<dbReference type="AlphaFoldDB" id="A0A1E8PME1"/>
<feature type="transmembrane region" description="Helical" evidence="1">
    <location>
        <begin position="149"/>
        <end position="169"/>
    </location>
</feature>
<dbReference type="Pfam" id="PF07786">
    <property type="entry name" value="HGSNAT_cat"/>
    <property type="match status" value="1"/>
</dbReference>
<keyword evidence="1" id="KW-1133">Transmembrane helix</keyword>
<dbReference type="PANTHER" id="PTHR40407:SF1">
    <property type="entry name" value="HEPARAN-ALPHA-GLUCOSAMINIDE N-ACETYLTRANSFERASE CATALYTIC DOMAIN-CONTAINING PROTEIN"/>
    <property type="match status" value="1"/>
</dbReference>
<keyword evidence="1" id="KW-0812">Transmembrane</keyword>
<keyword evidence="1" id="KW-0472">Membrane</keyword>
<organism evidence="3 4">
    <name type="scientific">Janthinobacterium lividum</name>
    <dbReference type="NCBI Taxonomy" id="29581"/>
    <lineage>
        <taxon>Bacteria</taxon>
        <taxon>Pseudomonadati</taxon>
        <taxon>Pseudomonadota</taxon>
        <taxon>Betaproteobacteria</taxon>
        <taxon>Burkholderiales</taxon>
        <taxon>Oxalobacteraceae</taxon>
        <taxon>Janthinobacterium</taxon>
    </lineage>
</organism>
<feature type="transmembrane region" description="Helical" evidence="1">
    <location>
        <begin position="352"/>
        <end position="373"/>
    </location>
</feature>
<feature type="transmembrane region" description="Helical" evidence="1">
    <location>
        <begin position="62"/>
        <end position="83"/>
    </location>
</feature>
<dbReference type="InterPro" id="IPR012429">
    <property type="entry name" value="HGSNAT_cat"/>
</dbReference>
<feature type="transmembrane region" description="Helical" evidence="1">
    <location>
        <begin position="95"/>
        <end position="116"/>
    </location>
</feature>
<feature type="transmembrane region" description="Helical" evidence="1">
    <location>
        <begin position="280"/>
        <end position="298"/>
    </location>
</feature>
<evidence type="ECO:0000259" key="2">
    <source>
        <dbReference type="Pfam" id="PF07786"/>
    </source>
</evidence>
<gene>
    <name evidence="3" type="ORF">BA896_017435</name>
</gene>
<dbReference type="Proteomes" id="UP000092634">
    <property type="component" value="Unassembled WGS sequence"/>
</dbReference>
<evidence type="ECO:0000256" key="1">
    <source>
        <dbReference type="SAM" id="Phobius"/>
    </source>
</evidence>
<feature type="transmembrane region" description="Helical" evidence="1">
    <location>
        <begin position="318"/>
        <end position="340"/>
    </location>
</feature>
<name>A0A1E8PME1_9BURK</name>
<feature type="transmembrane region" description="Helical" evidence="1">
    <location>
        <begin position="202"/>
        <end position="219"/>
    </location>
</feature>
<dbReference type="EMBL" id="MAQB02000009">
    <property type="protein sequence ID" value="OFJ46894.1"/>
    <property type="molecule type" value="Genomic_DNA"/>
</dbReference>
<feature type="transmembrane region" description="Helical" evidence="1">
    <location>
        <begin position="122"/>
        <end position="142"/>
    </location>
</feature>
<feature type="domain" description="Heparan-alpha-glucosaminide N-acetyltransferase catalytic" evidence="2">
    <location>
        <begin position="14"/>
        <end position="239"/>
    </location>
</feature>
<reference evidence="3 4" key="1">
    <citation type="submission" date="2016-10" db="EMBL/GenBank/DDBJ databases">
        <title>Updated version of Genome Assembly of Janthinobacterium lividum ERGS5:01.</title>
        <authorList>
            <person name="Kumar R."/>
            <person name="Acharya V."/>
            <person name="Singh D."/>
        </authorList>
    </citation>
    <scope>NUCLEOTIDE SEQUENCE [LARGE SCALE GENOMIC DNA]</scope>
    <source>
        <strain evidence="3 4">ERGS5:01</strain>
    </source>
</reference>
<evidence type="ECO:0000313" key="3">
    <source>
        <dbReference type="EMBL" id="OFJ46894.1"/>
    </source>
</evidence>
<feature type="transmembrane region" description="Helical" evidence="1">
    <location>
        <begin position="231"/>
        <end position="249"/>
    </location>
</feature>